<dbReference type="AlphaFoldDB" id="A0A7C1VUZ9"/>
<dbReference type="RefSeq" id="WP_066063085.1">
    <property type="nucleotide sequence ID" value="NZ_CP013015.1"/>
</dbReference>
<gene>
    <name evidence="2" type="ORF">ENI35_05695</name>
    <name evidence="1" type="ORF">HS1_001479</name>
</gene>
<dbReference type="Proteomes" id="UP000885738">
    <property type="component" value="Unassembled WGS sequence"/>
</dbReference>
<evidence type="ECO:0000313" key="2">
    <source>
        <dbReference type="EMBL" id="HEC68281.1"/>
    </source>
</evidence>
<dbReference type="OrthoDB" id="5414789at2"/>
<protein>
    <submittedName>
        <fullName evidence="2">Uncharacterized protein</fullName>
    </submittedName>
</protein>
<sequence>MGLKEQLKEKMALDKLYASALEKIRRHEGKIMAAKEAVLNFLKKNHYELVETRELKIYTHDEDIVVLDNELPIYRHTTIEDVAMRRNPTIKEMVSFTNIKKILVNSDIAFKKRLEAVDYLYKKALSQLDLKGTPFEIKQIFKETILAYEKNDLEKIEEGLELIFEILNYKEVGPELKHPPELIYGIPENDQYRDLVIISPDYTEIKLIRGSFSTTGKDTLAHLNRIVSGKERADIEGIDVFIYWEEQALKSPLLKE</sequence>
<name>A0A7C1VUZ9_DESA2</name>
<proteinExistence type="predicted"/>
<keyword evidence="3" id="KW-1185">Reference proteome</keyword>
<evidence type="ECO:0000313" key="3">
    <source>
        <dbReference type="Proteomes" id="UP000070560"/>
    </source>
</evidence>
<dbReference type="Proteomes" id="UP000070560">
    <property type="component" value="Chromosome"/>
</dbReference>
<accession>A0A7C1VUZ9</accession>
<reference evidence="2" key="2">
    <citation type="journal article" date="2020" name="mSystems">
        <title>Genome- and Community-Level Interaction Insights into Carbon Utilization and Element Cycling Functions of Hydrothermarchaeota in Hydrothermal Sediment.</title>
        <authorList>
            <person name="Zhou Z."/>
            <person name="Liu Y."/>
            <person name="Xu W."/>
            <person name="Pan J."/>
            <person name="Luo Z.H."/>
            <person name="Li M."/>
        </authorList>
    </citation>
    <scope>NUCLEOTIDE SEQUENCE [LARGE SCALE GENOMIC DNA]</scope>
    <source>
        <strain evidence="2">HyVt-389</strain>
    </source>
</reference>
<evidence type="ECO:0000313" key="1">
    <source>
        <dbReference type="EMBL" id="AMM41278.1"/>
    </source>
</evidence>
<reference evidence="1 3" key="1">
    <citation type="submission" date="2015-10" db="EMBL/GenBank/DDBJ databases">
        <title>Candidatus Desulfofervidus auxilii, a hydrogenotrophic sulfate-reducing bacterium involved in the thermophilic anaerobic oxidation of methane.</title>
        <authorList>
            <person name="Krukenberg V."/>
            <person name="Richter M."/>
            <person name="Wegener G."/>
        </authorList>
    </citation>
    <scope>NUCLEOTIDE SEQUENCE [LARGE SCALE GENOMIC DNA]</scope>
    <source>
        <strain evidence="1 3">HS1</strain>
    </source>
</reference>
<dbReference type="KEGG" id="daw:HS1_001479"/>
<dbReference type="EMBL" id="CP013015">
    <property type="protein sequence ID" value="AMM41278.1"/>
    <property type="molecule type" value="Genomic_DNA"/>
</dbReference>
<organism evidence="2">
    <name type="scientific">Desulfofervidus auxilii</name>
    <dbReference type="NCBI Taxonomy" id="1621989"/>
    <lineage>
        <taxon>Bacteria</taxon>
        <taxon>Pseudomonadati</taxon>
        <taxon>Thermodesulfobacteriota</taxon>
        <taxon>Candidatus Desulfofervidia</taxon>
        <taxon>Candidatus Desulfofervidales</taxon>
        <taxon>Candidatus Desulfofervidaceae</taxon>
        <taxon>Candidatus Desulfofervidus</taxon>
    </lineage>
</organism>
<dbReference type="EMBL" id="DRIH01000199">
    <property type="protein sequence ID" value="HEC68281.1"/>
    <property type="molecule type" value="Genomic_DNA"/>
</dbReference>